<accession>A0A8S3E9P3</accession>
<feature type="non-terminal residue" evidence="2">
    <location>
        <position position="62"/>
    </location>
</feature>
<dbReference type="AlphaFoldDB" id="A0A8S3E9P3"/>
<sequence length="62" mass="6843">MDPLASILYSSSSANTKKRKNRSLQPPLKPISTKQSRCQVGMLLRSSTPKTPLQSRKTTNIA</sequence>
<organism evidence="2 3">
    <name type="scientific">Rotaria magnacalcarata</name>
    <dbReference type="NCBI Taxonomy" id="392030"/>
    <lineage>
        <taxon>Eukaryota</taxon>
        <taxon>Metazoa</taxon>
        <taxon>Spiralia</taxon>
        <taxon>Gnathifera</taxon>
        <taxon>Rotifera</taxon>
        <taxon>Eurotatoria</taxon>
        <taxon>Bdelloidea</taxon>
        <taxon>Philodinida</taxon>
        <taxon>Philodinidae</taxon>
        <taxon>Rotaria</taxon>
    </lineage>
</organism>
<reference evidence="2" key="1">
    <citation type="submission" date="2021-02" db="EMBL/GenBank/DDBJ databases">
        <authorList>
            <person name="Nowell W R."/>
        </authorList>
    </citation>
    <scope>NUCLEOTIDE SEQUENCE</scope>
</reference>
<proteinExistence type="predicted"/>
<evidence type="ECO:0000313" key="3">
    <source>
        <dbReference type="Proteomes" id="UP000681967"/>
    </source>
</evidence>
<name>A0A8S3E9P3_9BILA</name>
<feature type="compositionally biased region" description="Polar residues" evidence="1">
    <location>
        <begin position="45"/>
        <end position="62"/>
    </location>
</feature>
<comment type="caution">
    <text evidence="2">The sequence shown here is derived from an EMBL/GenBank/DDBJ whole genome shotgun (WGS) entry which is preliminary data.</text>
</comment>
<dbReference type="Proteomes" id="UP000681967">
    <property type="component" value="Unassembled WGS sequence"/>
</dbReference>
<dbReference type="EMBL" id="CAJOBH010228054">
    <property type="protein sequence ID" value="CAF5059907.1"/>
    <property type="molecule type" value="Genomic_DNA"/>
</dbReference>
<gene>
    <name evidence="2" type="ORF">BYL167_LOCUS59132</name>
</gene>
<evidence type="ECO:0000313" key="2">
    <source>
        <dbReference type="EMBL" id="CAF5059907.1"/>
    </source>
</evidence>
<feature type="region of interest" description="Disordered" evidence="1">
    <location>
        <begin position="1"/>
        <end position="38"/>
    </location>
</feature>
<feature type="region of interest" description="Disordered" evidence="1">
    <location>
        <begin position="43"/>
        <end position="62"/>
    </location>
</feature>
<protein>
    <submittedName>
        <fullName evidence="2">Uncharacterized protein</fullName>
    </submittedName>
</protein>
<evidence type="ECO:0000256" key="1">
    <source>
        <dbReference type="SAM" id="MobiDB-lite"/>
    </source>
</evidence>